<dbReference type="Pfam" id="PF13555">
    <property type="entry name" value="AAA_29"/>
    <property type="match status" value="1"/>
</dbReference>
<evidence type="ECO:0000313" key="5">
    <source>
        <dbReference type="EMBL" id="PWR12137.1"/>
    </source>
</evidence>
<reference evidence="5 6" key="1">
    <citation type="submission" date="2018-05" db="EMBL/GenBank/DDBJ databases">
        <title>Micromonosporas from Atacama Desert.</title>
        <authorList>
            <person name="Carro L."/>
            <person name="Golinska P."/>
            <person name="Klenk H.-P."/>
            <person name="Goodfellow M."/>
        </authorList>
    </citation>
    <scope>NUCLEOTIDE SEQUENCE [LARGE SCALE GENOMIC DNA]</scope>
    <source>
        <strain evidence="5 6">4G51</strain>
    </source>
</reference>
<dbReference type="PANTHER" id="PTHR32182:SF0">
    <property type="entry name" value="DNA REPLICATION AND REPAIR PROTEIN RECF"/>
    <property type="match status" value="1"/>
</dbReference>
<dbReference type="AlphaFoldDB" id="A0A317DBY5"/>
<organism evidence="5 6">
    <name type="scientific">Micromonospora sicca</name>
    <dbReference type="NCBI Taxonomy" id="2202420"/>
    <lineage>
        <taxon>Bacteria</taxon>
        <taxon>Bacillati</taxon>
        <taxon>Actinomycetota</taxon>
        <taxon>Actinomycetes</taxon>
        <taxon>Micromonosporales</taxon>
        <taxon>Micromonosporaceae</taxon>
        <taxon>Micromonospora</taxon>
    </lineage>
</organism>
<dbReference type="RefSeq" id="WP_109803929.1">
    <property type="nucleotide sequence ID" value="NZ_QGKS01000297.1"/>
</dbReference>
<dbReference type="EMBL" id="QGKS01000297">
    <property type="protein sequence ID" value="PWR12137.1"/>
    <property type="molecule type" value="Genomic_DNA"/>
</dbReference>
<evidence type="ECO:0008006" key="7">
    <source>
        <dbReference type="Google" id="ProtNLM"/>
    </source>
</evidence>
<keyword evidence="3" id="KW-0742">SOS response</keyword>
<evidence type="ECO:0000256" key="1">
    <source>
        <dbReference type="ARBA" id="ARBA00022763"/>
    </source>
</evidence>
<dbReference type="GO" id="GO:0000731">
    <property type="term" value="P:DNA synthesis involved in DNA repair"/>
    <property type="evidence" value="ECO:0007669"/>
    <property type="project" value="TreeGrafter"/>
</dbReference>
<comment type="caution">
    <text evidence="5">The sequence shown here is derived from an EMBL/GenBank/DDBJ whole genome shotgun (WGS) entry which is preliminary data.</text>
</comment>
<evidence type="ECO:0000256" key="3">
    <source>
        <dbReference type="ARBA" id="ARBA00023236"/>
    </source>
</evidence>
<evidence type="ECO:0000313" key="6">
    <source>
        <dbReference type="Proteomes" id="UP000246050"/>
    </source>
</evidence>
<accession>A0A317DBY5</accession>
<keyword evidence="1" id="KW-0227">DNA damage</keyword>
<proteinExistence type="predicted"/>
<evidence type="ECO:0000256" key="4">
    <source>
        <dbReference type="SAM" id="Coils"/>
    </source>
</evidence>
<dbReference type="Proteomes" id="UP000246050">
    <property type="component" value="Unassembled WGS sequence"/>
</dbReference>
<dbReference type="PANTHER" id="PTHR32182">
    <property type="entry name" value="DNA REPLICATION AND REPAIR PROTEIN RECF"/>
    <property type="match status" value="1"/>
</dbReference>
<evidence type="ECO:0000256" key="2">
    <source>
        <dbReference type="ARBA" id="ARBA00023204"/>
    </source>
</evidence>
<protein>
    <recommendedName>
        <fullName evidence="7">ATP-binding protein</fullName>
    </recommendedName>
</protein>
<feature type="coiled-coil region" evidence="4">
    <location>
        <begin position="653"/>
        <end position="738"/>
    </location>
</feature>
<dbReference type="GO" id="GO:0006302">
    <property type="term" value="P:double-strand break repair"/>
    <property type="evidence" value="ECO:0007669"/>
    <property type="project" value="TreeGrafter"/>
</dbReference>
<keyword evidence="2" id="KW-0234">DNA repair</keyword>
<gene>
    <name evidence="5" type="ORF">DKT69_24880</name>
</gene>
<sequence length="1129" mass="126361">MSIPLQSVRARPDAEIGTQQWRVESLQLVNWGGFEGHHTIAFAETATLISGASGTGKSTLLDAYVALMMDSNTPFNGASNDAVTGRARSSEQRNILSYMRGKVDTSREAGTGRLRDDVLRGQHSSTWSAVAMTWRNDVDERFTALRLYYAAVSAISFNDLGKHLATINGPFELSLLDPFAADRFVHQQVTKRFPGLKFHDGYAQFAAALHTRLGIGANGDGAKALKLLARIQAGRQVTTVDGLYKDMVLEEPKTFTAANRAVEHFDDIQASYNTMKTAEKQVAVLDGIPSTYQAMTEAREEADLIESLRIESTDANTPFLLWARQVEAALLTQAITDNRARQGTITGRLTAAQARQTSLQAEIADLQEQQRSNGGDALEALERSISVLNGTVTTVEQTLSTFRQRTAVLERGLTSSEEFDALRADSGAFLGTFEQHRLSLQQQRDQTLKDAHPLQTGRDKLQREFDSLKGRTGLVPHDLHAQRLALAQAMNLQAEDLPFVAELIDMAPQFEAWREAAELALGGFAVTMLIDERRLDEARRRVNPLRFDRRIRFEGVPLNEPTRRTPSPDTLPGRFVTRETPLTGWLLNTLITRFGYDCIDNPTLLDYTNFGLTITGQTKERRRGAHGGHGARRVIGFSNRHRLAQIVDEQKGIDEQLGELARLKIELEARSNRLHAERDAHNHVIITTWASIDVAGVREEIKEKERAYQRLLAASDVLRELKQQEEKLAGQLENVQRDVFGDEKEQEQLGKTHEKLLEDQAKVSAHLQDMQGDPSATLTEPQSARLQATRDGTGFDETLDGFRRSVEVIKTMLADASERARREAAGHERLLCSTFKRFQEQWPRPNLGDGVDSYDGYREILTDLLEEGLHERRAKFSRQVSDWSGVDLLRLHGAYEESVEEIEARLEPVNDILSRLPFGAGRDRLHINLRRREAKDIAKFRKELKILASGTTETASDAEIEARFERLRKFIDRIRKSDKSSQREYLIDVRKHVDIDAERRDTTGRQLSVYASLGGKSGGETQELVAFIVGAALRYQLGDASLTRPRYAPVFLDEGFVKSDAEFAGRAVAAWKGLGFQLIVGAPNDKVTAIEPYVDLLLQVTKNNSYYSHVSSVRPTTRTPRMLITDEVA</sequence>
<dbReference type="Gene3D" id="3.40.1140.10">
    <property type="match status" value="1"/>
</dbReference>
<dbReference type="GO" id="GO:0009432">
    <property type="term" value="P:SOS response"/>
    <property type="evidence" value="ECO:0007669"/>
    <property type="project" value="UniProtKB-KW"/>
</dbReference>
<dbReference type="Pfam" id="PF13558">
    <property type="entry name" value="SbcC_Walker_B"/>
    <property type="match status" value="1"/>
</dbReference>
<keyword evidence="4" id="KW-0175">Coiled coil</keyword>
<name>A0A317DBY5_9ACTN</name>
<dbReference type="OrthoDB" id="174137at2"/>